<dbReference type="EMBL" id="SMSJ01000099">
    <property type="protein sequence ID" value="TDH58730.1"/>
    <property type="molecule type" value="Genomic_DNA"/>
</dbReference>
<gene>
    <name evidence="1" type="ORF">E2C06_31065</name>
</gene>
<dbReference type="RefSeq" id="WP_133292453.1">
    <property type="nucleotide sequence ID" value="NZ_SMSJ01000099.1"/>
</dbReference>
<sequence>MTTDPRATYDPESDAIGIYFRPDGAKPGDSAEVAPGLTLDYDAHNRVVGVEILGVRDLLATGRTPPPDGSHLAPYAGRPDELRAALEAYVVAFNGEHAPFLRDVEDAEEVAVATAMLRHAVTKKRPLGWWQIMAALGHPSPSA</sequence>
<dbReference type="Pfam" id="PF10049">
    <property type="entry name" value="DUF2283"/>
    <property type="match status" value="1"/>
</dbReference>
<accession>A0A4R5Q775</accession>
<proteinExistence type="predicted"/>
<organism evidence="1 2">
    <name type="scientific">Dankookia rubra</name>
    <dbReference type="NCBI Taxonomy" id="1442381"/>
    <lineage>
        <taxon>Bacteria</taxon>
        <taxon>Pseudomonadati</taxon>
        <taxon>Pseudomonadota</taxon>
        <taxon>Alphaproteobacteria</taxon>
        <taxon>Acetobacterales</taxon>
        <taxon>Roseomonadaceae</taxon>
        <taxon>Dankookia</taxon>
    </lineage>
</organism>
<reference evidence="1 2" key="1">
    <citation type="journal article" date="2016" name="J. Microbiol.">
        <title>Dankookia rubra gen. nov., sp. nov., an alphaproteobacterium isolated from sediment of a shallow stream.</title>
        <authorList>
            <person name="Kim W.H."/>
            <person name="Kim D.H."/>
            <person name="Kang K."/>
            <person name="Ahn T.Y."/>
        </authorList>
    </citation>
    <scope>NUCLEOTIDE SEQUENCE [LARGE SCALE GENOMIC DNA]</scope>
    <source>
        <strain evidence="1 2">JCM30602</strain>
    </source>
</reference>
<dbReference type="AlphaFoldDB" id="A0A4R5Q775"/>
<dbReference type="InterPro" id="IPR019270">
    <property type="entry name" value="DUF2283"/>
</dbReference>
<dbReference type="Proteomes" id="UP000295096">
    <property type="component" value="Unassembled WGS sequence"/>
</dbReference>
<name>A0A4R5Q775_9PROT</name>
<protein>
    <submittedName>
        <fullName evidence="1">DUF2283 domain-containing protein</fullName>
    </submittedName>
</protein>
<evidence type="ECO:0000313" key="1">
    <source>
        <dbReference type="EMBL" id="TDH58730.1"/>
    </source>
</evidence>
<evidence type="ECO:0000313" key="2">
    <source>
        <dbReference type="Proteomes" id="UP000295096"/>
    </source>
</evidence>
<keyword evidence="2" id="KW-1185">Reference proteome</keyword>
<comment type="caution">
    <text evidence="1">The sequence shown here is derived from an EMBL/GenBank/DDBJ whole genome shotgun (WGS) entry which is preliminary data.</text>
</comment>
<dbReference type="OrthoDB" id="9799670at2"/>